<evidence type="ECO:0000256" key="5">
    <source>
        <dbReference type="ARBA" id="ARBA00022801"/>
    </source>
</evidence>
<feature type="region of interest" description="Disordered" evidence="7">
    <location>
        <begin position="1"/>
        <end position="27"/>
    </location>
</feature>
<evidence type="ECO:0000256" key="3">
    <source>
        <dbReference type="ARBA" id="ARBA00022490"/>
    </source>
</evidence>
<dbReference type="PANTHER" id="PTHR43253:SF1">
    <property type="entry name" value="TRICORN PROTEASE HOMOLOG 2-RELATED"/>
    <property type="match status" value="1"/>
</dbReference>
<dbReference type="Pfam" id="PF14684">
    <property type="entry name" value="Tricorn_C1"/>
    <property type="match status" value="1"/>
</dbReference>
<keyword evidence="6" id="KW-0720">Serine protease</keyword>
<dbReference type="InterPro" id="IPR029045">
    <property type="entry name" value="ClpP/crotonase-like_dom_sf"/>
</dbReference>
<feature type="domain" description="Tail specific protease" evidence="8">
    <location>
        <begin position="971"/>
        <end position="1163"/>
    </location>
</feature>
<dbReference type="CDD" id="cd07562">
    <property type="entry name" value="Peptidase_S41_TRI"/>
    <property type="match status" value="1"/>
</dbReference>
<dbReference type="Gene3D" id="2.30.42.10">
    <property type="match status" value="1"/>
</dbReference>
<dbReference type="Gene3D" id="2.120.10.60">
    <property type="entry name" value="Tricorn protease N-terminal domain"/>
    <property type="match status" value="1"/>
</dbReference>
<dbReference type="EMBL" id="CP097218">
    <property type="protein sequence ID" value="UQN28654.1"/>
    <property type="molecule type" value="Genomic_DNA"/>
</dbReference>
<feature type="compositionally biased region" description="Gly residues" evidence="7">
    <location>
        <begin position="617"/>
        <end position="628"/>
    </location>
</feature>
<keyword evidence="3" id="KW-0963">Cytoplasm</keyword>
<evidence type="ECO:0000259" key="8">
    <source>
        <dbReference type="SMART" id="SM00245"/>
    </source>
</evidence>
<dbReference type="InterPro" id="IPR005151">
    <property type="entry name" value="Tail-specific_protease"/>
</dbReference>
<dbReference type="Pfam" id="PF03572">
    <property type="entry name" value="Peptidase_S41"/>
    <property type="match status" value="1"/>
</dbReference>
<sequence length="1209" mass="129360">MPSTPTDVPTDSPSTPSSTSPTAPGSAYLRYPDVRGDRIVFTAADAVWAAPLSGGHAWRLSEDSAPVAYPRISPDGTQVAFTSRATGSPEVHLVPIDGTGAARRLTWWANRHTRVAGWLPDGRIIVTSGHGATLSSRDAQLWALDAEGRVELLPFGRASEVAVHEGTGTTVVATMWRKEPVTWKHYQGGTAARLWITREDLPIDAPHEAHAARSWEPLRDDLLANKTRLAFVGDRLLFASDTPGEGAAITDRATGNLWSVALDGSDLRAHTHLTSEDGYLRDPASDGASIVFSSRGRLFAMDGPDAAPREIPVIVAGVGSARRMRAADPHKNLLAMRPTFDARASVVEWRGSAHVLTHRGGPSRLLAGSCGLRFREATPLGRSPFAVIVTDELAQGDRTDPDAFTGRTGSDALALRRLDAEGEQITLDLGSVGRILHAVPSPDGTRIAIATHDYVVRVVTLRGILDPAGTSGKDASTAEDHPDVPRLDSVREVGTSHHGEISDLAWSPDSRFLTWAQPRSEFASQLMVSEVADPEPTGRALTSGRFLESSPTFTADGKHLAFVSARTFETQYDDIVFDLGFVDSQRPFLLPLERTTRDPFGPDADGWLPGGEEKPGESGGEGHGGTGTGSSPASPSADPASGSARTNTHRGAPSPADLSAPATASSAAGAQDAERPPQTTIDLDAAEERVVPFPVPSGHFTDLQAVAGGVIWLRHPAEGVLGTTRAGLEDEAPKPTLELWAFTDHKVTVLAEGVDQVWVSGDGKQLVTRQGEAFVQIPADRKVEDEDPARITIDLGRLTLRVDPVLERRGMLWDNYRIMAQQYWRADMDGQDWHAMVSWYDEVVDRLVTADDFADMMWEVVAELGTSHAYVMPAPGDRETEGAPGLLGADFRIEGGSADGSVARLVIARILRGESSDPDARSPLLAPGVAAREGDAVVQIGGRAVDAGAGVGPLLAGCAEKPTEIVLERDGERRRVVVTPLADESQLRYQDWVASRRAFVAEHSDGRLGYLHIPDMVSSGWAQMHRDLRDASAKEGLVVDVRYNSGGHTSQLVTDRLARRVVSWDYPRGEQPSTYPAFAPRGPVVFVTNQEAGSDGDIVGAVAKSMKIGPLIGTRTWGGVIGIDGRFDLVDGTGVTEPKYASWFAGVDWTIENYGVDPDIEVPFPPNEWLAGKDPQLSRGIEEALATLEQTPAAVAPPLPPARFGGGEG</sequence>
<dbReference type="InterPro" id="IPR015943">
    <property type="entry name" value="WD40/YVTN_repeat-like_dom_sf"/>
</dbReference>
<proteinExistence type="inferred from homology"/>
<evidence type="ECO:0000313" key="9">
    <source>
        <dbReference type="EMBL" id="UQN28654.1"/>
    </source>
</evidence>
<reference evidence="9" key="1">
    <citation type="submission" date="2022-05" db="EMBL/GenBank/DDBJ databases">
        <title>Genomic analysis of Brachybacterium sp. CBA3104.</title>
        <authorList>
            <person name="Roh S.W."/>
            <person name="Kim Y.B."/>
            <person name="Kim Y."/>
        </authorList>
    </citation>
    <scope>NUCLEOTIDE SEQUENCE</scope>
    <source>
        <strain evidence="9">CBA3104</strain>
    </source>
</reference>
<keyword evidence="5" id="KW-0378">Hydrolase</keyword>
<dbReference type="SUPFAM" id="SSF50156">
    <property type="entry name" value="PDZ domain-like"/>
    <property type="match status" value="1"/>
</dbReference>
<dbReference type="InterPro" id="IPR036034">
    <property type="entry name" value="PDZ_sf"/>
</dbReference>
<protein>
    <submittedName>
        <fullName evidence="9">S41 family peptidase</fullName>
    </submittedName>
</protein>
<dbReference type="Pfam" id="PF14685">
    <property type="entry name" value="PDZ_Tricorn"/>
    <property type="match status" value="1"/>
</dbReference>
<dbReference type="SMART" id="SM00245">
    <property type="entry name" value="TSPc"/>
    <property type="match status" value="1"/>
</dbReference>
<dbReference type="SUPFAM" id="SSF69304">
    <property type="entry name" value="Tricorn protease N-terminal domain"/>
    <property type="match status" value="1"/>
</dbReference>
<evidence type="ECO:0000256" key="1">
    <source>
        <dbReference type="ARBA" id="ARBA00004496"/>
    </source>
</evidence>
<comment type="subcellular location">
    <subcellularLocation>
        <location evidence="1">Cytoplasm</location>
    </subcellularLocation>
</comment>
<dbReference type="InterPro" id="IPR012393">
    <property type="entry name" value="Tricorn_protease"/>
</dbReference>
<dbReference type="Pfam" id="PF26549">
    <property type="entry name" value="Tricorn_N"/>
    <property type="match status" value="1"/>
</dbReference>
<dbReference type="PANTHER" id="PTHR43253">
    <property type="entry name" value="TRICORN PROTEASE HOMOLOG 2-RELATED"/>
    <property type="match status" value="1"/>
</dbReference>
<feature type="compositionally biased region" description="Low complexity" evidence="7">
    <location>
        <begin position="652"/>
        <end position="671"/>
    </location>
</feature>
<evidence type="ECO:0000256" key="6">
    <source>
        <dbReference type="ARBA" id="ARBA00022825"/>
    </source>
</evidence>
<dbReference type="InterPro" id="IPR029414">
    <property type="entry name" value="Tricorn_PDZ"/>
</dbReference>
<dbReference type="Gene3D" id="2.130.10.10">
    <property type="entry name" value="YVTN repeat-like/Quinoprotein amine dehydrogenase"/>
    <property type="match status" value="2"/>
</dbReference>
<feature type="compositionally biased region" description="Low complexity" evidence="7">
    <location>
        <begin position="629"/>
        <end position="644"/>
    </location>
</feature>
<organism evidence="9 10">
    <name type="scientific">Brachybacterium kimchii</name>
    <dbReference type="NCBI Taxonomy" id="2942909"/>
    <lineage>
        <taxon>Bacteria</taxon>
        <taxon>Bacillati</taxon>
        <taxon>Actinomycetota</taxon>
        <taxon>Actinomycetes</taxon>
        <taxon>Micrococcales</taxon>
        <taxon>Dermabacteraceae</taxon>
        <taxon>Brachybacterium</taxon>
    </lineage>
</organism>
<evidence type="ECO:0000256" key="4">
    <source>
        <dbReference type="ARBA" id="ARBA00022670"/>
    </source>
</evidence>
<evidence type="ECO:0000256" key="7">
    <source>
        <dbReference type="SAM" id="MobiDB-lite"/>
    </source>
</evidence>
<dbReference type="SUPFAM" id="SSF69322">
    <property type="entry name" value="Tricorn protease domain 2"/>
    <property type="match status" value="1"/>
</dbReference>
<gene>
    <name evidence="9" type="ORF">M4486_13585</name>
</gene>
<evidence type="ECO:0000313" key="10">
    <source>
        <dbReference type="Proteomes" id="UP001055868"/>
    </source>
</evidence>
<keyword evidence="4" id="KW-0645">Protease</keyword>
<comment type="similarity">
    <text evidence="2">Belongs to the peptidase S41B family.</text>
</comment>
<evidence type="ECO:0000256" key="2">
    <source>
        <dbReference type="ARBA" id="ARBA00008524"/>
    </source>
</evidence>
<dbReference type="Gene3D" id="3.30.750.44">
    <property type="match status" value="1"/>
</dbReference>
<dbReference type="InterPro" id="IPR028204">
    <property type="entry name" value="Tricorn_C1"/>
</dbReference>
<feature type="region of interest" description="Disordered" evidence="7">
    <location>
        <begin position="593"/>
        <end position="676"/>
    </location>
</feature>
<feature type="compositionally biased region" description="Low complexity" evidence="7">
    <location>
        <begin position="1"/>
        <end position="22"/>
    </location>
</feature>
<dbReference type="Gene3D" id="3.90.226.10">
    <property type="entry name" value="2-enoyl-CoA Hydratase, Chain A, domain 1"/>
    <property type="match status" value="1"/>
</dbReference>
<dbReference type="Proteomes" id="UP001055868">
    <property type="component" value="Chromosome"/>
</dbReference>
<dbReference type="Pfam" id="PF26550">
    <property type="entry name" value="Tricorn_2nd"/>
    <property type="match status" value="1"/>
</dbReference>
<accession>A0ABY4N5P7</accession>
<dbReference type="RefSeq" id="WP_249477782.1">
    <property type="nucleotide sequence ID" value="NZ_CP097218.1"/>
</dbReference>
<name>A0ABY4N5P7_9MICO</name>
<dbReference type="SUPFAM" id="SSF52096">
    <property type="entry name" value="ClpP/crotonase"/>
    <property type="match status" value="1"/>
</dbReference>
<keyword evidence="10" id="KW-1185">Reference proteome</keyword>